<dbReference type="Gene3D" id="3.20.20.80">
    <property type="entry name" value="Glycosidases"/>
    <property type="match status" value="1"/>
</dbReference>
<evidence type="ECO:0000256" key="2">
    <source>
        <dbReference type="RuleBase" id="RU003690"/>
    </source>
</evidence>
<dbReference type="SUPFAM" id="SSF51445">
    <property type="entry name" value="(Trans)glycosidases"/>
    <property type="match status" value="1"/>
</dbReference>
<dbReference type="AlphaFoldDB" id="A0A822YNZ6"/>
<evidence type="ECO:0000256" key="1">
    <source>
        <dbReference type="ARBA" id="ARBA00010838"/>
    </source>
</evidence>
<dbReference type="GO" id="GO:0005975">
    <property type="term" value="P:carbohydrate metabolic process"/>
    <property type="evidence" value="ECO:0007669"/>
    <property type="project" value="InterPro"/>
</dbReference>
<keyword evidence="4" id="KW-1185">Reference proteome</keyword>
<dbReference type="InterPro" id="IPR017853">
    <property type="entry name" value="GH"/>
</dbReference>
<proteinExistence type="inferred from homology"/>
<gene>
    <name evidence="3" type="ORF">HUJ06_012142</name>
</gene>
<name>A0A822YNZ6_NELNU</name>
<sequence>MKKRVGTRLPSFTKRQSQLVKGSSDFIGLNHYFTIYIQDDSNKSTIGPPDFNLDMAVKFSGSTLDAFDQ</sequence>
<dbReference type="PANTHER" id="PTHR10353">
    <property type="entry name" value="GLYCOSYL HYDROLASE"/>
    <property type="match status" value="1"/>
</dbReference>
<comment type="similarity">
    <text evidence="1 2">Belongs to the glycosyl hydrolase 1 family.</text>
</comment>
<evidence type="ECO:0000313" key="3">
    <source>
        <dbReference type="EMBL" id="DAD33291.1"/>
    </source>
</evidence>
<dbReference type="InterPro" id="IPR001360">
    <property type="entry name" value="Glyco_hydro_1"/>
</dbReference>
<dbReference type="GO" id="GO:0004553">
    <property type="term" value="F:hydrolase activity, hydrolyzing O-glycosyl compounds"/>
    <property type="evidence" value="ECO:0007669"/>
    <property type="project" value="InterPro"/>
</dbReference>
<accession>A0A822YNZ6</accession>
<dbReference type="EMBL" id="DUZY01000003">
    <property type="protein sequence ID" value="DAD33291.1"/>
    <property type="molecule type" value="Genomic_DNA"/>
</dbReference>
<evidence type="ECO:0000313" key="4">
    <source>
        <dbReference type="Proteomes" id="UP000607653"/>
    </source>
</evidence>
<dbReference type="Proteomes" id="UP000607653">
    <property type="component" value="Unassembled WGS sequence"/>
</dbReference>
<dbReference type="PANTHER" id="PTHR10353:SF29">
    <property type="entry name" value="BETA-GLUCOSIDASE 11"/>
    <property type="match status" value="1"/>
</dbReference>
<dbReference type="Pfam" id="PF00232">
    <property type="entry name" value="Glyco_hydro_1"/>
    <property type="match status" value="1"/>
</dbReference>
<organism evidence="3 4">
    <name type="scientific">Nelumbo nucifera</name>
    <name type="common">Sacred lotus</name>
    <dbReference type="NCBI Taxonomy" id="4432"/>
    <lineage>
        <taxon>Eukaryota</taxon>
        <taxon>Viridiplantae</taxon>
        <taxon>Streptophyta</taxon>
        <taxon>Embryophyta</taxon>
        <taxon>Tracheophyta</taxon>
        <taxon>Spermatophyta</taxon>
        <taxon>Magnoliopsida</taxon>
        <taxon>Proteales</taxon>
        <taxon>Nelumbonaceae</taxon>
        <taxon>Nelumbo</taxon>
    </lineage>
</organism>
<reference evidence="3 4" key="1">
    <citation type="journal article" date="2020" name="Mol. Biol. Evol.">
        <title>Distinct Expression and Methylation Patterns for Genes with Different Fates following a Single Whole-Genome Duplication in Flowering Plants.</title>
        <authorList>
            <person name="Shi T."/>
            <person name="Rahmani R.S."/>
            <person name="Gugger P.F."/>
            <person name="Wang M."/>
            <person name="Li H."/>
            <person name="Zhang Y."/>
            <person name="Li Z."/>
            <person name="Wang Q."/>
            <person name="Van de Peer Y."/>
            <person name="Marchal K."/>
            <person name="Chen J."/>
        </authorList>
    </citation>
    <scope>NUCLEOTIDE SEQUENCE [LARGE SCALE GENOMIC DNA]</scope>
    <source>
        <tissue evidence="3">Leaf</tissue>
    </source>
</reference>
<evidence type="ECO:0008006" key="5">
    <source>
        <dbReference type="Google" id="ProtNLM"/>
    </source>
</evidence>
<comment type="caution">
    <text evidence="3">The sequence shown here is derived from an EMBL/GenBank/DDBJ whole genome shotgun (WGS) entry which is preliminary data.</text>
</comment>
<protein>
    <recommendedName>
        <fullName evidence="5">Beta-glucosidase 11-like</fullName>
    </recommendedName>
</protein>